<protein>
    <submittedName>
        <fullName evidence="1">Oidioi.mRNA.OKI2018_I69.chr1.g62.t1.cds</fullName>
    </submittedName>
</protein>
<name>A0ABN7SIP2_OIKDI</name>
<reference evidence="1 2" key="1">
    <citation type="submission" date="2021-04" db="EMBL/GenBank/DDBJ databases">
        <authorList>
            <person name="Bliznina A."/>
        </authorList>
    </citation>
    <scope>NUCLEOTIDE SEQUENCE [LARGE SCALE GENOMIC DNA]</scope>
</reference>
<dbReference type="EMBL" id="OU015566">
    <property type="protein sequence ID" value="CAG5101923.1"/>
    <property type="molecule type" value="Genomic_DNA"/>
</dbReference>
<sequence length="72" mass="8441">MKLYNDANVPRIILEQEKITANLEERRANLHSELISLKIELNNNIAFCLLNFKEYGEHICDVRSYQYGQGEI</sequence>
<evidence type="ECO:0000313" key="1">
    <source>
        <dbReference type="EMBL" id="CAG5101923.1"/>
    </source>
</evidence>
<dbReference type="Proteomes" id="UP001158576">
    <property type="component" value="Chromosome 1"/>
</dbReference>
<evidence type="ECO:0000313" key="2">
    <source>
        <dbReference type="Proteomes" id="UP001158576"/>
    </source>
</evidence>
<accession>A0ABN7SIP2</accession>
<proteinExistence type="predicted"/>
<keyword evidence="2" id="KW-1185">Reference proteome</keyword>
<organism evidence="1 2">
    <name type="scientific">Oikopleura dioica</name>
    <name type="common">Tunicate</name>
    <dbReference type="NCBI Taxonomy" id="34765"/>
    <lineage>
        <taxon>Eukaryota</taxon>
        <taxon>Metazoa</taxon>
        <taxon>Chordata</taxon>
        <taxon>Tunicata</taxon>
        <taxon>Appendicularia</taxon>
        <taxon>Copelata</taxon>
        <taxon>Oikopleuridae</taxon>
        <taxon>Oikopleura</taxon>
    </lineage>
</organism>
<gene>
    <name evidence="1" type="ORF">OKIOD_LOCUS8827</name>
</gene>